<dbReference type="EMBL" id="LK391708">
    <property type="protein sequence ID" value="CDR95534.1"/>
    <property type="molecule type" value="Genomic_DNA"/>
</dbReference>
<feature type="transmembrane region" description="Helical" evidence="1">
    <location>
        <begin position="20"/>
        <end position="45"/>
    </location>
</feature>
<dbReference type="OrthoDB" id="10454314at2759"/>
<dbReference type="KEGG" id="bbig:BBBOND_0206920"/>
<dbReference type="GeneID" id="24564075"/>
<dbReference type="VEuPathDB" id="PiroplasmaDB:BBBOND_0206920"/>
<keyword evidence="1" id="KW-1133">Transmembrane helix</keyword>
<feature type="transmembrane region" description="Helical" evidence="1">
    <location>
        <begin position="120"/>
        <end position="141"/>
    </location>
</feature>
<feature type="transmembrane region" description="Helical" evidence="1">
    <location>
        <begin position="52"/>
        <end position="79"/>
    </location>
</feature>
<gene>
    <name evidence="2" type="ORF">BBBOND_0206920</name>
</gene>
<dbReference type="RefSeq" id="XP_012767720.1">
    <property type="nucleotide sequence ID" value="XM_012912266.1"/>
</dbReference>
<sequence>MVKRYFKVPWHGPDARAVDVLTLVCQPMLTSLLAIAASLNVMVFMQMYTRCFLGFFVLISYGSCASATLSFVAFALTIIYGRYGLGLLAMLLYQSFFVQHVVLSIEILRQHALESKLDATALLGIRLVAGIFLGVICVLSLRMLMVGSALLDALLHGGVLWDLDGYEKKQEQKYPRAFSITVPEEG</sequence>
<name>A0A061D9D0_BABBI</name>
<evidence type="ECO:0000256" key="1">
    <source>
        <dbReference type="SAM" id="Phobius"/>
    </source>
</evidence>
<proteinExistence type="predicted"/>
<accession>A0A061D9D0</accession>
<feature type="transmembrane region" description="Helical" evidence="1">
    <location>
        <begin position="85"/>
        <end position="108"/>
    </location>
</feature>
<reference evidence="3" key="1">
    <citation type="submission" date="2014-06" db="EMBL/GenBank/DDBJ databases">
        <authorList>
            <person name="Aslett M."/>
            <person name="De Silva N."/>
        </authorList>
    </citation>
    <scope>NUCLEOTIDE SEQUENCE [LARGE SCALE GENOMIC DNA]</scope>
    <source>
        <strain evidence="3">Bond</strain>
    </source>
</reference>
<organism evidence="2 3">
    <name type="scientific">Babesia bigemina</name>
    <dbReference type="NCBI Taxonomy" id="5866"/>
    <lineage>
        <taxon>Eukaryota</taxon>
        <taxon>Sar</taxon>
        <taxon>Alveolata</taxon>
        <taxon>Apicomplexa</taxon>
        <taxon>Aconoidasida</taxon>
        <taxon>Piroplasmida</taxon>
        <taxon>Babesiidae</taxon>
        <taxon>Babesia</taxon>
    </lineage>
</organism>
<dbReference type="Proteomes" id="UP000033188">
    <property type="component" value="Chromosome 2"/>
</dbReference>
<keyword evidence="1" id="KW-0812">Transmembrane</keyword>
<evidence type="ECO:0000313" key="3">
    <source>
        <dbReference type="Proteomes" id="UP000033188"/>
    </source>
</evidence>
<evidence type="ECO:0000313" key="2">
    <source>
        <dbReference type="EMBL" id="CDR95534.1"/>
    </source>
</evidence>
<keyword evidence="1" id="KW-0472">Membrane</keyword>
<protein>
    <submittedName>
        <fullName evidence="2">Uncharacterized protein</fullName>
    </submittedName>
</protein>
<keyword evidence="3" id="KW-1185">Reference proteome</keyword>
<dbReference type="AlphaFoldDB" id="A0A061D9D0"/>
<dbReference type="OMA" id="KAMYERG"/>